<feature type="active site" description="Proton donor/acceptor" evidence="3">
    <location>
        <position position="260"/>
    </location>
</feature>
<dbReference type="InterPro" id="IPR016160">
    <property type="entry name" value="Ald_DH_CS_CYS"/>
</dbReference>
<dbReference type="InterPro" id="IPR015590">
    <property type="entry name" value="Aldehyde_DH_dom"/>
</dbReference>
<dbReference type="EC" id="1.2.1.22" evidence="8"/>
<accession>A0A1K0JS16</accession>
<feature type="binding site" evidence="4">
    <location>
        <begin position="161"/>
        <end position="163"/>
    </location>
    <ligand>
        <name>NAD(+)</name>
        <dbReference type="ChEBI" id="CHEBI:57540"/>
    </ligand>
</feature>
<gene>
    <name evidence="8" type="ORF">CNECB9_4120006</name>
</gene>
<evidence type="ECO:0000256" key="4">
    <source>
        <dbReference type="PIRSR" id="PIRSR617656-3"/>
    </source>
</evidence>
<feature type="binding site" evidence="4">
    <location>
        <position position="388"/>
    </location>
    <ligand>
        <name>NAD(+)</name>
        <dbReference type="ChEBI" id="CHEBI:57540"/>
    </ligand>
</feature>
<dbReference type="InterPro" id="IPR029510">
    <property type="entry name" value="Ald_DH_CS_GLU"/>
</dbReference>
<dbReference type="PROSITE" id="PS00070">
    <property type="entry name" value="ALDEHYDE_DEHYDR_CYS"/>
    <property type="match status" value="1"/>
</dbReference>
<dbReference type="SUPFAM" id="SSF53720">
    <property type="entry name" value="ALDH-like"/>
    <property type="match status" value="1"/>
</dbReference>
<organism evidence="8">
    <name type="scientific">Cupriavidus necator</name>
    <name type="common">Alcaligenes eutrophus</name>
    <name type="synonym">Ralstonia eutropha</name>
    <dbReference type="NCBI Taxonomy" id="106590"/>
    <lineage>
        <taxon>Bacteria</taxon>
        <taxon>Pseudomonadati</taxon>
        <taxon>Pseudomonadota</taxon>
        <taxon>Betaproteobacteria</taxon>
        <taxon>Burkholderiales</taxon>
        <taxon>Burkholderiaceae</taxon>
        <taxon>Cupriavidus</taxon>
    </lineage>
</organism>
<name>A0A1K0JS16_CUPNE</name>
<dbReference type="InterPro" id="IPR016163">
    <property type="entry name" value="Ald_DH_C"/>
</dbReference>
<feature type="binding site" evidence="4">
    <location>
        <position position="241"/>
    </location>
    <ligand>
        <name>NAD(+)</name>
        <dbReference type="ChEBI" id="CHEBI:57540"/>
    </ligand>
</feature>
<evidence type="ECO:0000256" key="6">
    <source>
        <dbReference type="RuleBase" id="RU003345"/>
    </source>
</evidence>
<feature type="binding site" evidence="4">
    <location>
        <begin position="187"/>
        <end position="190"/>
    </location>
    <ligand>
        <name>NAD(+)</name>
        <dbReference type="ChEBI" id="CHEBI:57540"/>
    </ligand>
</feature>
<evidence type="ECO:0000256" key="1">
    <source>
        <dbReference type="ARBA" id="ARBA00009986"/>
    </source>
</evidence>
<protein>
    <submittedName>
        <fullName evidence="8">Lactaldehyde dehydrogenase</fullName>
        <ecNumber evidence="8">1.2.1.22</ecNumber>
    </submittedName>
</protein>
<dbReference type="PANTHER" id="PTHR42991">
    <property type="entry name" value="ALDEHYDE DEHYDROGENASE"/>
    <property type="match status" value="1"/>
</dbReference>
<dbReference type="Gene3D" id="3.40.309.10">
    <property type="entry name" value="Aldehyde Dehydrogenase, Chain A, domain 2"/>
    <property type="match status" value="1"/>
</dbReference>
<dbReference type="InterPro" id="IPR017656">
    <property type="entry name" value="Put_phosphonoacetaldehyde_DH"/>
</dbReference>
<dbReference type="GO" id="GO:0008911">
    <property type="term" value="F:lactaldehyde dehydrogenase (NAD+) activity"/>
    <property type="evidence" value="ECO:0007669"/>
    <property type="project" value="UniProtKB-EC"/>
</dbReference>
<comment type="similarity">
    <text evidence="1 6">Belongs to the aldehyde dehydrogenase family.</text>
</comment>
<feature type="active site" description="Nucleophile" evidence="3">
    <location>
        <position position="294"/>
    </location>
</feature>
<reference evidence="8" key="1">
    <citation type="submission" date="2016-09" db="EMBL/GenBank/DDBJ databases">
        <authorList>
            <person name="Capua I."/>
            <person name="De Benedictis P."/>
            <person name="Joannis T."/>
            <person name="Lombin L.H."/>
            <person name="Cattoli G."/>
        </authorList>
    </citation>
    <scope>NUCLEOTIDE SEQUENCE</scope>
    <source>
        <strain evidence="8">B9</strain>
    </source>
</reference>
<dbReference type="NCBIfam" id="TIGR03250">
    <property type="entry name" value="PhnAcAld_DH"/>
    <property type="match status" value="1"/>
</dbReference>
<dbReference type="InterPro" id="IPR016161">
    <property type="entry name" value="Ald_DH/histidinol_DH"/>
</dbReference>
<dbReference type="InterPro" id="IPR051020">
    <property type="entry name" value="ALDH-related_metabolic_enz"/>
</dbReference>
<evidence type="ECO:0000259" key="7">
    <source>
        <dbReference type="Pfam" id="PF00171"/>
    </source>
</evidence>
<keyword evidence="2 6" id="KW-0560">Oxidoreductase</keyword>
<dbReference type="RefSeq" id="WP_340527362.1">
    <property type="nucleotide sequence ID" value="NZ_FMSH01000349.1"/>
</dbReference>
<feature type="active site" evidence="5">
    <location>
        <position position="260"/>
    </location>
</feature>
<dbReference type="PROSITE" id="PS00687">
    <property type="entry name" value="ALDEHYDE_DEHYDR_GLU"/>
    <property type="match status" value="1"/>
</dbReference>
<dbReference type="AlphaFoldDB" id="A0A1K0JS16"/>
<evidence type="ECO:0000313" key="8">
    <source>
        <dbReference type="EMBL" id="SCU82036.1"/>
    </source>
</evidence>
<feature type="domain" description="Aldehyde dehydrogenase" evidence="7">
    <location>
        <begin position="31"/>
        <end position="482"/>
    </location>
</feature>
<evidence type="ECO:0000256" key="3">
    <source>
        <dbReference type="PIRSR" id="PIRSR617656-1"/>
    </source>
</evidence>
<evidence type="ECO:0000256" key="2">
    <source>
        <dbReference type="ARBA" id="ARBA00023002"/>
    </source>
</evidence>
<proteinExistence type="inferred from homology"/>
<dbReference type="CDD" id="cd07146">
    <property type="entry name" value="ALDH_PhpJ"/>
    <property type="match status" value="1"/>
</dbReference>
<dbReference type="Pfam" id="PF00171">
    <property type="entry name" value="Aldedh"/>
    <property type="match status" value="1"/>
</dbReference>
<dbReference type="EMBL" id="FMSH01000349">
    <property type="protein sequence ID" value="SCU82036.1"/>
    <property type="molecule type" value="Genomic_DNA"/>
</dbReference>
<evidence type="ECO:0000256" key="5">
    <source>
        <dbReference type="PROSITE-ProRule" id="PRU10007"/>
    </source>
</evidence>
<dbReference type="PANTHER" id="PTHR42991:SF1">
    <property type="entry name" value="ALDEHYDE DEHYDROGENASE"/>
    <property type="match status" value="1"/>
</dbReference>
<keyword evidence="4" id="KW-0520">NAD</keyword>
<sequence length="487" mass="53149">MNAPQFPAGAVNPHFRAEALRIDGQKIVRERVIEVRNPYDGSLVGTVPKATLDDVRRAFEVGQAYRSTLTRYERAAILNRAAALLRERTEEASDLITLESGLSKKDSLYEIGRVADVLGFAAAEALRDDGQLFSCDLTPHGKKRRVMTQREPLLGVICAITPFNHPMNQVAHKVAPSIATNNRMVLKPSEKVPLSAFYLADLLYEAGLPPQMLQVITGDPREIADELITHPAVDLVTFTGGVAIGKYIASKAGYKRVVLELGGNDPLIVLDDADLERASDLAVQGSYKNSGQRCTAVKRMLVHEAVAARFTELVVEKTRAWKYGDPMDRGVDMGTVIDEQAAQLFEARVNEAVAQGARLLVGNQRNGASYSPTVLDRVDPSMTVVREETFGPVSPIITFRDVDDAIRISNGTAFGLSSGVCTNRIEDFTKIANSLHVGTVNLWEVPGYRIELTPFGGIKDSGLGYKEGVQEAAKSFTNLKTITLPWA</sequence>
<dbReference type="InterPro" id="IPR016162">
    <property type="entry name" value="Ald_DH_N"/>
</dbReference>
<dbReference type="Gene3D" id="3.40.605.10">
    <property type="entry name" value="Aldehyde Dehydrogenase, Chain A, domain 1"/>
    <property type="match status" value="1"/>
</dbReference>